<dbReference type="PANTHER" id="PTHR11188">
    <property type="entry name" value="ARRESTIN DOMAIN CONTAINING PROTEIN"/>
    <property type="match status" value="1"/>
</dbReference>
<dbReference type="GO" id="GO:0030674">
    <property type="term" value="F:protein-macromolecule adaptor activity"/>
    <property type="evidence" value="ECO:0007669"/>
    <property type="project" value="TreeGrafter"/>
</dbReference>
<gene>
    <name evidence="3" type="ORF">BCR43DRAFT_488418</name>
</gene>
<reference evidence="3 4" key="1">
    <citation type="submission" date="2016-07" db="EMBL/GenBank/DDBJ databases">
        <title>Pervasive Adenine N6-methylation of Active Genes in Fungi.</title>
        <authorList>
            <consortium name="DOE Joint Genome Institute"/>
            <person name="Mondo S.J."/>
            <person name="Dannebaum R.O."/>
            <person name="Kuo R.C."/>
            <person name="Labutti K."/>
            <person name="Haridas S."/>
            <person name="Kuo A."/>
            <person name="Salamov A."/>
            <person name="Ahrendt S.R."/>
            <person name="Lipzen A."/>
            <person name="Sullivan W."/>
            <person name="Andreopoulos W.B."/>
            <person name="Clum A."/>
            <person name="Lindquist E."/>
            <person name="Daum C."/>
            <person name="Ramamoorthy G.K."/>
            <person name="Gryganskyi A."/>
            <person name="Culley D."/>
            <person name="Magnuson J.K."/>
            <person name="James T.Y."/>
            <person name="O'Malley M.A."/>
            <person name="Stajich J.E."/>
            <person name="Spatafora J.W."/>
            <person name="Visel A."/>
            <person name="Grigoriev I.V."/>
        </authorList>
    </citation>
    <scope>NUCLEOTIDE SEQUENCE [LARGE SCALE GENOMIC DNA]</scope>
    <source>
        <strain evidence="3 4">NRRL 2496</strain>
    </source>
</reference>
<feature type="compositionally biased region" description="Pro residues" evidence="1">
    <location>
        <begin position="680"/>
        <end position="699"/>
    </location>
</feature>
<evidence type="ECO:0000313" key="4">
    <source>
        <dbReference type="Proteomes" id="UP000242180"/>
    </source>
</evidence>
<keyword evidence="4" id="KW-1185">Reference proteome</keyword>
<dbReference type="InterPro" id="IPR050357">
    <property type="entry name" value="Arrestin_domain-protein"/>
</dbReference>
<dbReference type="EMBL" id="MCGN01000003">
    <property type="protein sequence ID" value="ORY98924.1"/>
    <property type="molecule type" value="Genomic_DNA"/>
</dbReference>
<evidence type="ECO:0000256" key="1">
    <source>
        <dbReference type="SAM" id="MobiDB-lite"/>
    </source>
</evidence>
<feature type="region of interest" description="Disordered" evidence="1">
    <location>
        <begin position="636"/>
        <end position="699"/>
    </location>
</feature>
<proteinExistence type="predicted"/>
<dbReference type="GO" id="GO:0005829">
    <property type="term" value="C:cytosol"/>
    <property type="evidence" value="ECO:0007669"/>
    <property type="project" value="TreeGrafter"/>
</dbReference>
<dbReference type="GO" id="GO:0005886">
    <property type="term" value="C:plasma membrane"/>
    <property type="evidence" value="ECO:0007669"/>
    <property type="project" value="TreeGrafter"/>
</dbReference>
<protein>
    <recommendedName>
        <fullName evidence="2">Arrestin C-terminal-like domain-containing protein</fullName>
    </recommendedName>
</protein>
<sequence>MSSLVSGASSLSSSLIPAPAKPLPSPLRLVLDEPVSYLGNISGTILVRGEVIVHFTKDTPIQGPIELVCEGIQRYYPWGDIMGNRLYSTKPIETKVHAIELSLLPPNINGIMPAGNQRFPFEFPLPGSLPITLSIPDRLDIFYQLKATLRKSYDEVATPRRASWFDWVRPNKKVLVATADLRLVRAIEPIPSLTPAGAMPTFPINRDQLAPLVRLQQQQQANEASIMSGQNISHENDESRVGNTHQEQHRRTSLDRYFAIDQEQPIEEWSHAGSNNEIQHANGQVHLGLALDEQHDRLAYSMAGRTIDNFCCPVKDMKHGLRYRLTIDRTAIAIGTSIGIEVMLEPMLKTVNIKSIVLKISESREYNMKIPKSGGNDTEETRQNTENVAMVLKWAYGYPTDAETSSHSSSSESVDSKGKKKCIDCRPLTLSRRYRHHSHHWSDDVNFNPEHRPNRAKWDGQQALEPLVFEDHGAGADYTDEGDNPESNGELLNLKQLDQPIHVGEYFEGRFVMPVPTCEHLLRPSMVHESITIRHWLRLVVMIESQGKMVEVSLTTPVRILDCRVVSADDERQTILPPPPSYENIDNAANPKLGKEDDASSNFWMQRLSITQDAIWGSCLGCPCKQRRAAKLHCVGKGKGHHDKSALGPGNKRALGRESNNSSRPADEAGLTSATAPSTSRPPPGLQIEWGPPPSYSEH</sequence>
<evidence type="ECO:0000259" key="2">
    <source>
        <dbReference type="SMART" id="SM01017"/>
    </source>
</evidence>
<evidence type="ECO:0000313" key="3">
    <source>
        <dbReference type="EMBL" id="ORY98924.1"/>
    </source>
</evidence>
<dbReference type="InterPro" id="IPR014752">
    <property type="entry name" value="Arrestin-like_C"/>
</dbReference>
<accession>A0A1X2HIJ5</accession>
<dbReference type="GO" id="GO:0031625">
    <property type="term" value="F:ubiquitin protein ligase binding"/>
    <property type="evidence" value="ECO:0007669"/>
    <property type="project" value="TreeGrafter"/>
</dbReference>
<feature type="domain" description="Arrestin C-terminal-like" evidence="2">
    <location>
        <begin position="317"/>
        <end position="565"/>
    </location>
</feature>
<name>A0A1X2HIJ5_SYNRA</name>
<comment type="caution">
    <text evidence="3">The sequence shown here is derived from an EMBL/GenBank/DDBJ whole genome shotgun (WGS) entry which is preliminary data.</text>
</comment>
<dbReference type="InParanoid" id="A0A1X2HIJ5"/>
<dbReference type="OMA" id="MQMLDCR"/>
<dbReference type="InterPro" id="IPR011022">
    <property type="entry name" value="Arrestin_C-like"/>
</dbReference>
<dbReference type="SMART" id="SM01017">
    <property type="entry name" value="Arrestin_C"/>
    <property type="match status" value="1"/>
</dbReference>
<dbReference type="OrthoDB" id="2238745at2759"/>
<dbReference type="Gene3D" id="2.60.40.640">
    <property type="match status" value="1"/>
</dbReference>
<organism evidence="3 4">
    <name type="scientific">Syncephalastrum racemosum</name>
    <name type="common">Filamentous fungus</name>
    <dbReference type="NCBI Taxonomy" id="13706"/>
    <lineage>
        <taxon>Eukaryota</taxon>
        <taxon>Fungi</taxon>
        <taxon>Fungi incertae sedis</taxon>
        <taxon>Mucoromycota</taxon>
        <taxon>Mucoromycotina</taxon>
        <taxon>Mucoromycetes</taxon>
        <taxon>Mucorales</taxon>
        <taxon>Syncephalastraceae</taxon>
        <taxon>Syncephalastrum</taxon>
    </lineage>
</organism>
<dbReference type="GO" id="GO:0070086">
    <property type="term" value="P:ubiquitin-dependent endocytosis"/>
    <property type="evidence" value="ECO:0007669"/>
    <property type="project" value="TreeGrafter"/>
</dbReference>
<dbReference type="AlphaFoldDB" id="A0A1X2HIJ5"/>
<dbReference type="PANTHER" id="PTHR11188:SF17">
    <property type="entry name" value="FI21816P1"/>
    <property type="match status" value="1"/>
</dbReference>
<dbReference type="Proteomes" id="UP000242180">
    <property type="component" value="Unassembled WGS sequence"/>
</dbReference>
<feature type="region of interest" description="Disordered" evidence="1">
    <location>
        <begin position="572"/>
        <end position="598"/>
    </location>
</feature>